<evidence type="ECO:0000256" key="5">
    <source>
        <dbReference type="ARBA" id="ARBA00022729"/>
    </source>
</evidence>
<evidence type="ECO:0000256" key="3">
    <source>
        <dbReference type="ARBA" id="ARBA00022089"/>
    </source>
</evidence>
<evidence type="ECO:0000313" key="13">
    <source>
        <dbReference type="Proteomes" id="UP000761534"/>
    </source>
</evidence>
<comment type="caution">
    <text evidence="12">The sequence shown here is derived from an EMBL/GenBank/DDBJ whole genome shotgun (WGS) entry which is preliminary data.</text>
</comment>
<evidence type="ECO:0000256" key="11">
    <source>
        <dbReference type="SAM" id="Phobius"/>
    </source>
</evidence>
<evidence type="ECO:0000256" key="9">
    <source>
        <dbReference type="ARBA" id="ARBA00023316"/>
    </source>
</evidence>
<dbReference type="GO" id="GO:0071555">
    <property type="term" value="P:cell wall organization"/>
    <property type="evidence" value="ECO:0007669"/>
    <property type="project" value="UniProtKB-KW"/>
</dbReference>
<keyword evidence="7 11" id="KW-1133">Transmembrane helix</keyword>
<evidence type="ECO:0000256" key="7">
    <source>
        <dbReference type="ARBA" id="ARBA00022989"/>
    </source>
</evidence>
<evidence type="ECO:0000256" key="10">
    <source>
        <dbReference type="SAM" id="MobiDB-lite"/>
    </source>
</evidence>
<reference evidence="12" key="1">
    <citation type="journal article" date="2019" name="G3 (Bethesda)">
        <title>Genome Assemblies of Two Rare Opportunistic Yeast Pathogens: Diutina rugosa (syn. Candida rugosa) and Trichomonascus ciferrii (syn. Candida ciferrii).</title>
        <authorList>
            <person name="Mixao V."/>
            <person name="Saus E."/>
            <person name="Hansen A.P."/>
            <person name="Lass-Florl C."/>
            <person name="Gabaldon T."/>
        </authorList>
    </citation>
    <scope>NUCLEOTIDE SEQUENCE</scope>
    <source>
        <strain evidence="12">CBS 4856</strain>
    </source>
</reference>
<keyword evidence="9" id="KW-0961">Cell wall biogenesis/degradation</keyword>
<dbReference type="GO" id="GO:0006078">
    <property type="term" value="P:(1-&gt;6)-beta-D-glucan biosynthetic process"/>
    <property type="evidence" value="ECO:0007669"/>
    <property type="project" value="TreeGrafter"/>
</dbReference>
<dbReference type="VEuPathDB" id="FungiDB:TRICI_006776"/>
<feature type="compositionally biased region" description="Basic and acidic residues" evidence="10">
    <location>
        <begin position="240"/>
        <end position="249"/>
    </location>
</feature>
<comment type="subcellular location">
    <subcellularLocation>
        <location evidence="1">Endoplasmic reticulum membrane</location>
        <topology evidence="1">Single-pass type I membrane protein</topology>
    </subcellularLocation>
</comment>
<dbReference type="AlphaFoldDB" id="A0A642UDB8"/>
<dbReference type="InterPro" id="IPR037654">
    <property type="entry name" value="Big1"/>
</dbReference>
<comment type="similarity">
    <text evidence="2">Belongs to the BIG1 family.</text>
</comment>
<dbReference type="GO" id="GO:0009272">
    <property type="term" value="P:fungal-type cell wall biogenesis"/>
    <property type="evidence" value="ECO:0007669"/>
    <property type="project" value="TreeGrafter"/>
</dbReference>
<keyword evidence="8 11" id="KW-0472">Membrane</keyword>
<keyword evidence="13" id="KW-1185">Reference proteome</keyword>
<keyword evidence="6" id="KW-0256">Endoplasmic reticulum</keyword>
<dbReference type="Proteomes" id="UP000761534">
    <property type="component" value="Unassembled WGS sequence"/>
</dbReference>
<dbReference type="GO" id="GO:0005789">
    <property type="term" value="C:endoplasmic reticulum membrane"/>
    <property type="evidence" value="ECO:0007669"/>
    <property type="project" value="UniProtKB-SubCell"/>
</dbReference>
<proteinExistence type="inferred from homology"/>
<evidence type="ECO:0000313" key="12">
    <source>
        <dbReference type="EMBL" id="KAA8897100.1"/>
    </source>
</evidence>
<dbReference type="EMBL" id="SWFS01000569">
    <property type="protein sequence ID" value="KAA8897100.1"/>
    <property type="molecule type" value="Genomic_DNA"/>
</dbReference>
<dbReference type="PANTHER" id="PTHR28285:SF1">
    <property type="entry name" value="PROTEIN BIG1"/>
    <property type="match status" value="1"/>
</dbReference>
<evidence type="ECO:0000256" key="1">
    <source>
        <dbReference type="ARBA" id="ARBA00004115"/>
    </source>
</evidence>
<dbReference type="PANTHER" id="PTHR28285">
    <property type="entry name" value="PROTEIN BIG1"/>
    <property type="match status" value="1"/>
</dbReference>
<evidence type="ECO:0000256" key="2">
    <source>
        <dbReference type="ARBA" id="ARBA00008203"/>
    </source>
</evidence>
<sequence length="338" mass="38370">MKLLRVGYGLVVAGLVVAEMSYPLLFSSYREVPSVHGDIDRLRKARNGGVTAVDDVYGVVARTYATCPADTYLLINQPGVRVEDFQTLRHPEYGITLWESLKEYLGRVGTLGSFPRLDAPLDLDRLEHMLKRQCSAVVIEADETAEGDLFERYQDTAPRVIRLNLPPLPEEEPHRTVALKRHDELVFEAFKLTPSPFFALVYTSDVGEPFVPDADAFHRAKHWDIFADLVRLKRDPRNRGAYKKDERHTRSVNNEPISRVPPLAEKKRRDEKRAWKQRAQKTEELYLSKETVGTLIVVSVGLGLVYAVFRSVQAMGNYLTAADMSKTPSKLEETKKTK</sequence>
<dbReference type="OrthoDB" id="9985059at2759"/>
<gene>
    <name evidence="12" type="ORF">TRICI_006776</name>
</gene>
<protein>
    <recommendedName>
        <fullName evidence="3">Protein BIG1</fullName>
    </recommendedName>
</protein>
<organism evidence="12 13">
    <name type="scientific">Trichomonascus ciferrii</name>
    <dbReference type="NCBI Taxonomy" id="44093"/>
    <lineage>
        <taxon>Eukaryota</taxon>
        <taxon>Fungi</taxon>
        <taxon>Dikarya</taxon>
        <taxon>Ascomycota</taxon>
        <taxon>Saccharomycotina</taxon>
        <taxon>Dipodascomycetes</taxon>
        <taxon>Dipodascales</taxon>
        <taxon>Trichomonascaceae</taxon>
        <taxon>Trichomonascus</taxon>
        <taxon>Trichomonascus ciferrii complex</taxon>
    </lineage>
</organism>
<evidence type="ECO:0000256" key="8">
    <source>
        <dbReference type="ARBA" id="ARBA00023136"/>
    </source>
</evidence>
<evidence type="ECO:0000256" key="6">
    <source>
        <dbReference type="ARBA" id="ARBA00022824"/>
    </source>
</evidence>
<feature type="region of interest" description="Disordered" evidence="10">
    <location>
        <begin position="240"/>
        <end position="272"/>
    </location>
</feature>
<feature type="transmembrane region" description="Helical" evidence="11">
    <location>
        <begin position="291"/>
        <end position="309"/>
    </location>
</feature>
<name>A0A642UDB8_9ASCO</name>
<keyword evidence="4 11" id="KW-0812">Transmembrane</keyword>
<accession>A0A642UDB8</accession>
<keyword evidence="5" id="KW-0732">Signal</keyword>
<evidence type="ECO:0000256" key="4">
    <source>
        <dbReference type="ARBA" id="ARBA00022692"/>
    </source>
</evidence>